<dbReference type="RefSeq" id="WP_004017511.1">
    <property type="nucleotide sequence ID" value="NZ_CAMPUA010000022.1"/>
</dbReference>
<accession>A0A2X1RJ65</accession>
<dbReference type="Proteomes" id="UP000255284">
    <property type="component" value="Unassembled WGS sequence"/>
</dbReference>
<dbReference type="EMBL" id="UGGQ01000006">
    <property type="protein sequence ID" value="STO15781.1"/>
    <property type="molecule type" value="Genomic_DNA"/>
</dbReference>
<sequence length="230" mass="25653">MTFFTPIRLVGSLCRSEALHSGRPRPRLRRSPWGVLLRGLLVVALAAVSLSACREEPPKQQSQWNQAVKAAPAPKGWVNAKDGAFRVKIPGSYLDAYEAAGGEKLPDAQVILSLPSAQAIHGYIPVLVIDHAKVTSDPELVKSTLKQDTIYKDFKDFTVLTPIKVEGLNVLAMKWYYTYHEVEMTAFMTMVSGNNHAYALKQDVPNYALDTYQPIVEAVLQTWTWNEPQK</sequence>
<dbReference type="GeneID" id="61167419"/>
<evidence type="ECO:0008006" key="3">
    <source>
        <dbReference type="Google" id="ProtNLM"/>
    </source>
</evidence>
<dbReference type="AlphaFoldDB" id="A0A2X1RJ65"/>
<organism evidence="1 2">
    <name type="scientific">Mobiluncus mulieris</name>
    <dbReference type="NCBI Taxonomy" id="2052"/>
    <lineage>
        <taxon>Bacteria</taxon>
        <taxon>Bacillati</taxon>
        <taxon>Actinomycetota</taxon>
        <taxon>Actinomycetes</taxon>
        <taxon>Actinomycetales</taxon>
        <taxon>Actinomycetaceae</taxon>
        <taxon>Mobiluncus</taxon>
    </lineage>
</organism>
<gene>
    <name evidence="1" type="ORF">NCTC11819_00323</name>
</gene>
<evidence type="ECO:0000313" key="1">
    <source>
        <dbReference type="EMBL" id="STO15781.1"/>
    </source>
</evidence>
<evidence type="ECO:0000313" key="2">
    <source>
        <dbReference type="Proteomes" id="UP000255284"/>
    </source>
</evidence>
<proteinExistence type="predicted"/>
<comment type="caution">
    <text evidence="1">The sequence shown here is derived from an EMBL/GenBank/DDBJ whole genome shotgun (WGS) entry which is preliminary data.</text>
</comment>
<reference evidence="1 2" key="1">
    <citation type="submission" date="2018-06" db="EMBL/GenBank/DDBJ databases">
        <authorList>
            <consortium name="Pathogen Informatics"/>
            <person name="Doyle S."/>
        </authorList>
    </citation>
    <scope>NUCLEOTIDE SEQUENCE [LARGE SCALE GENOMIC DNA]</scope>
    <source>
        <strain evidence="1 2">NCTC11819</strain>
    </source>
</reference>
<protein>
    <recommendedName>
        <fullName evidence="3">Lipoprotein LpqN</fullName>
    </recommendedName>
</protein>
<name>A0A2X1RJ65_9ACTO</name>